<gene>
    <name evidence="2" type="ORF">AXG93_1175s1230</name>
</gene>
<name>A0A176VNZ2_MARPO</name>
<feature type="compositionally biased region" description="Polar residues" evidence="1">
    <location>
        <begin position="14"/>
        <end position="31"/>
    </location>
</feature>
<sequence length="230" mass="26189">MEPSEERTEIASPSFLSSEQTRSVGSDNMLQPKSGEEVAKELTLSEAILEQIVAEVDGTVGNIIEDPDPPPPEEEVKSEIATKTSEELEEVCSSLRVTNENAQKMTMDLCGRLEKSKEVYEAAVKHAERLITTAGKWEQMHAEELARLKRVSPKNFGGRLHRRRRQKKGVAEQLGKAAMRSEESRRRMEKLEAAYRHLRDETTDELRLRVEKRLRRFAMPTLQITDCNRG</sequence>
<evidence type="ECO:0000313" key="2">
    <source>
        <dbReference type="EMBL" id="OAE22113.1"/>
    </source>
</evidence>
<proteinExistence type="predicted"/>
<evidence type="ECO:0000256" key="1">
    <source>
        <dbReference type="SAM" id="MobiDB-lite"/>
    </source>
</evidence>
<reference evidence="2" key="1">
    <citation type="submission" date="2016-03" db="EMBL/GenBank/DDBJ databases">
        <title>Mechanisms controlling the formation of the plant cell surface in tip-growing cells are functionally conserved among land plants.</title>
        <authorList>
            <person name="Honkanen S."/>
            <person name="Jones V.A."/>
            <person name="Morieri G."/>
            <person name="Champion C."/>
            <person name="Hetherington A.J."/>
            <person name="Kelly S."/>
            <person name="Saint-Marcoux D."/>
            <person name="Proust H."/>
            <person name="Prescott H."/>
            <person name="Dolan L."/>
        </authorList>
    </citation>
    <scope>NUCLEOTIDE SEQUENCE [LARGE SCALE GENOMIC DNA]</scope>
    <source>
        <tissue evidence="2">Whole gametophyte</tissue>
    </source>
</reference>
<organism evidence="2 3">
    <name type="scientific">Marchantia polymorpha subsp. ruderalis</name>
    <dbReference type="NCBI Taxonomy" id="1480154"/>
    <lineage>
        <taxon>Eukaryota</taxon>
        <taxon>Viridiplantae</taxon>
        <taxon>Streptophyta</taxon>
        <taxon>Embryophyta</taxon>
        <taxon>Marchantiophyta</taxon>
        <taxon>Marchantiopsida</taxon>
        <taxon>Marchantiidae</taxon>
        <taxon>Marchantiales</taxon>
        <taxon>Marchantiaceae</taxon>
        <taxon>Marchantia</taxon>
    </lineage>
</organism>
<feature type="region of interest" description="Disordered" evidence="1">
    <location>
        <begin position="1"/>
        <end position="37"/>
    </location>
</feature>
<dbReference type="AlphaFoldDB" id="A0A176VNZ2"/>
<accession>A0A176VNZ2</accession>
<comment type="caution">
    <text evidence="2">The sequence shown here is derived from an EMBL/GenBank/DDBJ whole genome shotgun (WGS) entry which is preliminary data.</text>
</comment>
<dbReference type="Proteomes" id="UP000077202">
    <property type="component" value="Unassembled WGS sequence"/>
</dbReference>
<protein>
    <submittedName>
        <fullName evidence="2">Uncharacterized protein</fullName>
    </submittedName>
</protein>
<keyword evidence="3" id="KW-1185">Reference proteome</keyword>
<evidence type="ECO:0000313" key="3">
    <source>
        <dbReference type="Proteomes" id="UP000077202"/>
    </source>
</evidence>
<dbReference type="EMBL" id="LVLJ01003272">
    <property type="protein sequence ID" value="OAE22113.1"/>
    <property type="molecule type" value="Genomic_DNA"/>
</dbReference>